<dbReference type="InParanoid" id="A0A409WG27"/>
<dbReference type="EMBL" id="NHYD01003440">
    <property type="protein sequence ID" value="PPQ77443.1"/>
    <property type="molecule type" value="Genomic_DNA"/>
</dbReference>
<sequence length="236" mass="25983">MSYKPTNQTAAGGAGATGAAGGNPSSAGLREIEVDSEMLMFHINVVCLILLGVLTLIRLPHAFGLFSSEEWLSSQFLRQVSARPAVRRFTGQDVYSPASVFKGRGYESSDNSHMYVQPAHRLTEKGTPAVMRFPTNIPVTWFMSLRPILSPLRFRIMPGFSVAQAFVVVMYFYAMVYAVFFQSNIITDSNRTGWIAISQLPVIFAFAQKNSVIGGVLGYGYEKVFLFVIKVSTVVT</sequence>
<feature type="region of interest" description="Disordered" evidence="1">
    <location>
        <begin position="1"/>
        <end position="25"/>
    </location>
</feature>
<protein>
    <submittedName>
        <fullName evidence="3">Uncharacterized protein</fullName>
    </submittedName>
</protein>
<feature type="transmembrane region" description="Helical" evidence="2">
    <location>
        <begin position="39"/>
        <end position="57"/>
    </location>
</feature>
<proteinExistence type="predicted"/>
<keyword evidence="2" id="KW-0812">Transmembrane</keyword>
<comment type="caution">
    <text evidence="3">The sequence shown here is derived from an EMBL/GenBank/DDBJ whole genome shotgun (WGS) entry which is preliminary data.</text>
</comment>
<evidence type="ECO:0000256" key="1">
    <source>
        <dbReference type="SAM" id="MobiDB-lite"/>
    </source>
</evidence>
<evidence type="ECO:0000313" key="3">
    <source>
        <dbReference type="EMBL" id="PPQ77443.1"/>
    </source>
</evidence>
<dbReference type="AlphaFoldDB" id="A0A409WG27"/>
<feature type="compositionally biased region" description="Gly residues" evidence="1">
    <location>
        <begin position="12"/>
        <end position="21"/>
    </location>
</feature>
<accession>A0A409WG27</accession>
<dbReference type="STRING" id="93625.A0A409WG27"/>
<keyword evidence="2" id="KW-1133">Transmembrane helix</keyword>
<dbReference type="Proteomes" id="UP000283269">
    <property type="component" value="Unassembled WGS sequence"/>
</dbReference>
<dbReference type="OrthoDB" id="3026059at2759"/>
<organism evidence="3 4">
    <name type="scientific">Psilocybe cyanescens</name>
    <dbReference type="NCBI Taxonomy" id="93625"/>
    <lineage>
        <taxon>Eukaryota</taxon>
        <taxon>Fungi</taxon>
        <taxon>Dikarya</taxon>
        <taxon>Basidiomycota</taxon>
        <taxon>Agaricomycotina</taxon>
        <taxon>Agaricomycetes</taxon>
        <taxon>Agaricomycetidae</taxon>
        <taxon>Agaricales</taxon>
        <taxon>Agaricineae</taxon>
        <taxon>Strophariaceae</taxon>
        <taxon>Psilocybe</taxon>
    </lineage>
</organism>
<feature type="transmembrane region" description="Helical" evidence="2">
    <location>
        <begin position="156"/>
        <end position="180"/>
    </location>
</feature>
<evidence type="ECO:0000256" key="2">
    <source>
        <dbReference type="SAM" id="Phobius"/>
    </source>
</evidence>
<keyword evidence="4" id="KW-1185">Reference proteome</keyword>
<keyword evidence="2" id="KW-0472">Membrane</keyword>
<name>A0A409WG27_PSICY</name>
<gene>
    <name evidence="3" type="ORF">CVT25_011026</name>
</gene>
<reference evidence="3 4" key="1">
    <citation type="journal article" date="2018" name="Evol. Lett.">
        <title>Horizontal gene cluster transfer increased hallucinogenic mushroom diversity.</title>
        <authorList>
            <person name="Reynolds H.T."/>
            <person name="Vijayakumar V."/>
            <person name="Gluck-Thaler E."/>
            <person name="Korotkin H.B."/>
            <person name="Matheny P.B."/>
            <person name="Slot J.C."/>
        </authorList>
    </citation>
    <scope>NUCLEOTIDE SEQUENCE [LARGE SCALE GENOMIC DNA]</scope>
    <source>
        <strain evidence="3 4">2631</strain>
    </source>
</reference>
<evidence type="ECO:0000313" key="4">
    <source>
        <dbReference type="Proteomes" id="UP000283269"/>
    </source>
</evidence>